<proteinExistence type="predicted"/>
<dbReference type="InterPro" id="IPR008254">
    <property type="entry name" value="Flavodoxin/NO_synth"/>
</dbReference>
<dbReference type="InterPro" id="IPR029039">
    <property type="entry name" value="Flavoprotein-like_sf"/>
</dbReference>
<feature type="domain" description="Flavodoxin-like" evidence="2">
    <location>
        <begin position="4"/>
        <end position="153"/>
    </location>
</feature>
<evidence type="ECO:0000256" key="1">
    <source>
        <dbReference type="ARBA" id="ARBA00001917"/>
    </source>
</evidence>
<dbReference type="AlphaFoldDB" id="A0A8J6TFU3"/>
<dbReference type="SUPFAM" id="SSF52218">
    <property type="entry name" value="Flavoproteins"/>
    <property type="match status" value="1"/>
</dbReference>
<comment type="caution">
    <text evidence="3">The sequence shown here is derived from an EMBL/GenBank/DDBJ whole genome shotgun (WGS) entry which is preliminary data.</text>
</comment>
<name>A0A8J6TFU3_9BACT</name>
<organism evidence="3 4">
    <name type="scientific">Candidatus Desulfobia pelagia</name>
    <dbReference type="NCBI Taxonomy" id="2841692"/>
    <lineage>
        <taxon>Bacteria</taxon>
        <taxon>Pseudomonadati</taxon>
        <taxon>Thermodesulfobacteriota</taxon>
        <taxon>Desulfobulbia</taxon>
        <taxon>Desulfobulbales</taxon>
        <taxon>Desulfobulbaceae</taxon>
        <taxon>Candidatus Desulfobia</taxon>
    </lineage>
</organism>
<evidence type="ECO:0000313" key="4">
    <source>
        <dbReference type="Proteomes" id="UP000614424"/>
    </source>
</evidence>
<evidence type="ECO:0000313" key="3">
    <source>
        <dbReference type="EMBL" id="MBC8317843.1"/>
    </source>
</evidence>
<comment type="cofactor">
    <cofactor evidence="1">
        <name>FMN</name>
        <dbReference type="ChEBI" id="CHEBI:58210"/>
    </cofactor>
</comment>
<dbReference type="InterPro" id="IPR001226">
    <property type="entry name" value="Flavodoxin_CS"/>
</dbReference>
<accession>A0A8J6TFU3</accession>
<protein>
    <submittedName>
        <fullName evidence="3">Flavodoxin family protein</fullName>
    </submittedName>
</protein>
<gene>
    <name evidence="3" type="ORF">H8E41_08035</name>
</gene>
<sequence length="159" mass="17113">MKSLLVYSSKTGNTKKLADAIFENLPGEKEVCAIDDAPTPDGHDLICVAFWFQAGKPDPKSQEYLAKITNQKVILAATHGAAKNSAHAQNGMKFAEGIIPDAQVLATFSCQGEVSPQFMEKAAAKPEPPPWLPDAKTAQGHPDEKDLVALKECLEGLRL</sequence>
<dbReference type="GO" id="GO:0010181">
    <property type="term" value="F:FMN binding"/>
    <property type="evidence" value="ECO:0007669"/>
    <property type="project" value="InterPro"/>
</dbReference>
<dbReference type="PROSITE" id="PS00201">
    <property type="entry name" value="FLAVODOXIN"/>
    <property type="match status" value="1"/>
</dbReference>
<dbReference type="Gene3D" id="3.40.50.360">
    <property type="match status" value="1"/>
</dbReference>
<evidence type="ECO:0000259" key="2">
    <source>
        <dbReference type="Pfam" id="PF12641"/>
    </source>
</evidence>
<dbReference type="EMBL" id="JACNJZ010000109">
    <property type="protein sequence ID" value="MBC8317843.1"/>
    <property type="molecule type" value="Genomic_DNA"/>
</dbReference>
<reference evidence="3 4" key="1">
    <citation type="submission" date="2020-08" db="EMBL/GenBank/DDBJ databases">
        <title>Bridging the membrane lipid divide: bacteria of the FCB group superphylum have the potential to synthesize archaeal ether lipids.</title>
        <authorList>
            <person name="Villanueva L."/>
            <person name="Von Meijenfeldt F.A.B."/>
            <person name="Westbye A.B."/>
            <person name="Yadav S."/>
            <person name="Hopmans E.C."/>
            <person name="Dutilh B.E."/>
            <person name="Sinninghe Damste J.S."/>
        </authorList>
    </citation>
    <scope>NUCLEOTIDE SEQUENCE [LARGE SCALE GENOMIC DNA]</scope>
    <source>
        <strain evidence="3">NIOZ-UU47</strain>
    </source>
</reference>
<dbReference type="Proteomes" id="UP000614424">
    <property type="component" value="Unassembled WGS sequence"/>
</dbReference>
<dbReference type="GO" id="GO:0009055">
    <property type="term" value="F:electron transfer activity"/>
    <property type="evidence" value="ECO:0007669"/>
    <property type="project" value="InterPro"/>
</dbReference>
<dbReference type="Pfam" id="PF12641">
    <property type="entry name" value="Flavodoxin_3"/>
    <property type="match status" value="1"/>
</dbReference>